<dbReference type="InterPro" id="IPR036116">
    <property type="entry name" value="FN3_sf"/>
</dbReference>
<dbReference type="InterPro" id="IPR003961">
    <property type="entry name" value="FN3_dom"/>
</dbReference>
<dbReference type="PROSITE" id="PS50853">
    <property type="entry name" value="FN3"/>
    <property type="match status" value="1"/>
</dbReference>
<dbReference type="InterPro" id="IPR013783">
    <property type="entry name" value="Ig-like_fold"/>
</dbReference>
<comment type="caution">
    <text evidence="3">The sequence shown here is derived from an EMBL/GenBank/DDBJ whole genome shotgun (WGS) entry which is preliminary data.</text>
</comment>
<organism evidence="3 4">
    <name type="scientific">Nibrella viscosa</name>
    <dbReference type="NCBI Taxonomy" id="1084524"/>
    <lineage>
        <taxon>Bacteria</taxon>
        <taxon>Pseudomonadati</taxon>
        <taxon>Bacteroidota</taxon>
        <taxon>Cytophagia</taxon>
        <taxon>Cytophagales</taxon>
        <taxon>Spirosomataceae</taxon>
        <taxon>Nibrella</taxon>
    </lineage>
</organism>
<dbReference type="SUPFAM" id="SSF49265">
    <property type="entry name" value="Fibronectin type III"/>
    <property type="match status" value="1"/>
</dbReference>
<evidence type="ECO:0000313" key="3">
    <source>
        <dbReference type="EMBL" id="GAA4414655.1"/>
    </source>
</evidence>
<dbReference type="GO" id="GO:0016787">
    <property type="term" value="F:hydrolase activity"/>
    <property type="evidence" value="ECO:0007669"/>
    <property type="project" value="UniProtKB-KW"/>
</dbReference>
<protein>
    <submittedName>
        <fullName evidence="3">Glycoside hydrolase family 10 protein</fullName>
    </submittedName>
</protein>
<gene>
    <name evidence="3" type="ORF">GCM10023187_44400</name>
</gene>
<dbReference type="Gene3D" id="2.60.40.10">
    <property type="entry name" value="Immunoglobulins"/>
    <property type="match status" value="1"/>
</dbReference>
<dbReference type="Gene3D" id="3.20.20.80">
    <property type="entry name" value="Glycosidases"/>
    <property type="match status" value="1"/>
</dbReference>
<evidence type="ECO:0000259" key="2">
    <source>
        <dbReference type="PROSITE" id="PS50853"/>
    </source>
</evidence>
<evidence type="ECO:0000313" key="4">
    <source>
        <dbReference type="Proteomes" id="UP001500936"/>
    </source>
</evidence>
<accession>A0ABP8KSN5</accession>
<evidence type="ECO:0000256" key="1">
    <source>
        <dbReference type="ARBA" id="ARBA00022729"/>
    </source>
</evidence>
<keyword evidence="4" id="KW-1185">Reference proteome</keyword>
<dbReference type="EMBL" id="BAABHB010000012">
    <property type="protein sequence ID" value="GAA4414655.1"/>
    <property type="molecule type" value="Genomic_DNA"/>
</dbReference>
<dbReference type="PANTHER" id="PTHR43405">
    <property type="entry name" value="GLYCOSYL HYDROLASE DIGH"/>
    <property type="match status" value="1"/>
</dbReference>
<dbReference type="Pfam" id="PF02638">
    <property type="entry name" value="GHL10"/>
    <property type="match status" value="1"/>
</dbReference>
<feature type="domain" description="Fibronectin type-III" evidence="2">
    <location>
        <begin position="407"/>
        <end position="511"/>
    </location>
</feature>
<keyword evidence="1" id="KW-0732">Signal</keyword>
<dbReference type="InterPro" id="IPR017853">
    <property type="entry name" value="GH"/>
</dbReference>
<dbReference type="InterPro" id="IPR003790">
    <property type="entry name" value="GHL10"/>
</dbReference>
<dbReference type="Proteomes" id="UP001500936">
    <property type="component" value="Unassembled WGS sequence"/>
</dbReference>
<dbReference type="InterPro" id="IPR052177">
    <property type="entry name" value="Divisome_Glycosyl_Hydrolase"/>
</dbReference>
<dbReference type="PANTHER" id="PTHR43405:SF1">
    <property type="entry name" value="GLYCOSYL HYDROLASE DIGH"/>
    <property type="match status" value="1"/>
</dbReference>
<dbReference type="Pfam" id="PF25833">
    <property type="entry name" value="Fn3_SaeA_3rd"/>
    <property type="match status" value="1"/>
</dbReference>
<sequence length="607" mass="69573">MRKHLLFFLLLFTVFHTCTRAQHPPKREFRGAWIATVANIDWPSAKGLPSYQQQAEFITILDQFQQTGINAVVVQIRSVADALYPSPYEPWSEVLTGQQGIAPQPYYDPLQFMITEAHRRGIEFHAWFNPYRAVSNIQTARLDSNHVVNQHPDWLLSQGNLRILDPGLPEVRSHVIRVIMDVVQRYDIDGVHFDDYFYPYPQAGATFNDDSTFALYKRGFTNRADWRRDNVDLLVKAVSDSIRLTKPWVKFGISPCGVWQNWSPAQPLGSETRGLQSYHTLYADSRKWLQQGWIDYIAPQLYWHIGNASADYSVLLPWWANNTFGRHLYIGQGVYRVNPTGDSNWRNPSQKPNQLRLNRQFSTIQGSIWYNTKSLLRNPLGILDSLETDFYAYPALLPAMPWKDNVPPQAPTKLMTTTHPQGVGLYWQQPKTKPGELNRIRQYVVYRFDEDEPVNLAKTEAILSITPTDTSAFVDETVEVGRSYRYVVTALDRLHNESPASNLVTSKPALGTLATNEPLIIHTELKKSAPNLIRIQSRIRYRVPQDGFVVLTVMNAYGWEISTLVEEKQKAGDHTVIFQAENFPAGTYYAVLRTGDGRESRKMLLQL</sequence>
<name>A0ABP8KSN5_9BACT</name>
<dbReference type="SUPFAM" id="SSF51445">
    <property type="entry name" value="(Trans)glycosidases"/>
    <property type="match status" value="1"/>
</dbReference>
<dbReference type="InterPro" id="IPR058692">
    <property type="entry name" value="Fn3_SaeA_2nd"/>
</dbReference>
<keyword evidence="3" id="KW-0378">Hydrolase</keyword>
<proteinExistence type="predicted"/>
<dbReference type="RefSeq" id="WP_345270213.1">
    <property type="nucleotide sequence ID" value="NZ_BAABHB010000012.1"/>
</dbReference>
<reference evidence="4" key="1">
    <citation type="journal article" date="2019" name="Int. J. Syst. Evol. Microbiol.">
        <title>The Global Catalogue of Microorganisms (GCM) 10K type strain sequencing project: providing services to taxonomists for standard genome sequencing and annotation.</title>
        <authorList>
            <consortium name="The Broad Institute Genomics Platform"/>
            <consortium name="The Broad Institute Genome Sequencing Center for Infectious Disease"/>
            <person name="Wu L."/>
            <person name="Ma J."/>
        </authorList>
    </citation>
    <scope>NUCLEOTIDE SEQUENCE [LARGE SCALE GENOMIC DNA]</scope>
    <source>
        <strain evidence="4">JCM 17925</strain>
    </source>
</reference>